<proteinExistence type="predicted"/>
<keyword evidence="2" id="KW-1185">Reference proteome</keyword>
<dbReference type="AlphaFoldDB" id="A0A8X6MVT2"/>
<reference evidence="1" key="1">
    <citation type="submission" date="2020-08" db="EMBL/GenBank/DDBJ databases">
        <title>Multicomponent nature underlies the extraordinary mechanical properties of spider dragline silk.</title>
        <authorList>
            <person name="Kono N."/>
            <person name="Nakamura H."/>
            <person name="Mori M."/>
            <person name="Yoshida Y."/>
            <person name="Ohtoshi R."/>
            <person name="Malay A.D."/>
            <person name="Moran D.A.P."/>
            <person name="Tomita M."/>
            <person name="Numata K."/>
            <person name="Arakawa K."/>
        </authorList>
    </citation>
    <scope>NUCLEOTIDE SEQUENCE</scope>
</reference>
<gene>
    <name evidence="1" type="ORF">NPIL_652631</name>
</gene>
<sequence>MLYVKIKKKNGNTSKTPGNLQLQTKKRSSCRFQIEDDCIDDCLGEHLNRIGILVTNICPICISVIMNSDPLLDCTGLDGVTQEHGDHLRLYWEVRVLMDWLCVDACLPFAPRSLHFYCSLIVL</sequence>
<evidence type="ECO:0000313" key="2">
    <source>
        <dbReference type="Proteomes" id="UP000887013"/>
    </source>
</evidence>
<comment type="caution">
    <text evidence="1">The sequence shown here is derived from an EMBL/GenBank/DDBJ whole genome shotgun (WGS) entry which is preliminary data.</text>
</comment>
<evidence type="ECO:0000313" key="1">
    <source>
        <dbReference type="EMBL" id="GFS80701.1"/>
    </source>
</evidence>
<dbReference type="Proteomes" id="UP000887013">
    <property type="component" value="Unassembled WGS sequence"/>
</dbReference>
<accession>A0A8X6MVT2</accession>
<protein>
    <submittedName>
        <fullName evidence="1">Uncharacterized protein</fullName>
    </submittedName>
</protein>
<dbReference type="EMBL" id="BMAW01051479">
    <property type="protein sequence ID" value="GFS80701.1"/>
    <property type="molecule type" value="Genomic_DNA"/>
</dbReference>
<organism evidence="1 2">
    <name type="scientific">Nephila pilipes</name>
    <name type="common">Giant wood spider</name>
    <name type="synonym">Nephila maculata</name>
    <dbReference type="NCBI Taxonomy" id="299642"/>
    <lineage>
        <taxon>Eukaryota</taxon>
        <taxon>Metazoa</taxon>
        <taxon>Ecdysozoa</taxon>
        <taxon>Arthropoda</taxon>
        <taxon>Chelicerata</taxon>
        <taxon>Arachnida</taxon>
        <taxon>Araneae</taxon>
        <taxon>Araneomorphae</taxon>
        <taxon>Entelegynae</taxon>
        <taxon>Araneoidea</taxon>
        <taxon>Nephilidae</taxon>
        <taxon>Nephila</taxon>
    </lineage>
</organism>
<name>A0A8X6MVT2_NEPPI</name>
<dbReference type="OrthoDB" id="5419617at2759"/>